<protein>
    <recommendedName>
        <fullName evidence="4 14">Undecaprenyl-diphosphatase</fullName>
        <ecNumber evidence="3 14">3.6.1.27</ecNumber>
    </recommendedName>
    <alternativeName>
        <fullName evidence="12 14">Bacitracin resistance protein</fullName>
    </alternativeName>
    <alternativeName>
        <fullName evidence="11 14">Undecaprenyl pyrophosphate phosphatase</fullName>
    </alternativeName>
</protein>
<dbReference type="PANTHER" id="PTHR30622">
    <property type="entry name" value="UNDECAPRENYL-DIPHOSPHATASE"/>
    <property type="match status" value="1"/>
</dbReference>
<dbReference type="EC" id="3.6.1.27" evidence="3 14"/>
<proteinExistence type="inferred from homology"/>
<comment type="miscellaneous">
    <text evidence="14">Bacitracin is thought to be involved in the inhibition of peptidoglycan synthesis by sequestering undecaprenyl diphosphate, thereby reducing the pool of lipid carrier available.</text>
</comment>
<evidence type="ECO:0000256" key="5">
    <source>
        <dbReference type="ARBA" id="ARBA00022475"/>
    </source>
</evidence>
<name>A0ABN1IAF7_9GAMM</name>
<keyword evidence="10 14" id="KW-0046">Antibiotic resistance</keyword>
<evidence type="ECO:0000256" key="1">
    <source>
        <dbReference type="ARBA" id="ARBA00004651"/>
    </source>
</evidence>
<keyword evidence="5 14" id="KW-1003">Cell membrane</keyword>
<organism evidence="15 16">
    <name type="scientific">Marinobacterium maritimum</name>
    <dbReference type="NCBI Taxonomy" id="500162"/>
    <lineage>
        <taxon>Bacteria</taxon>
        <taxon>Pseudomonadati</taxon>
        <taxon>Pseudomonadota</taxon>
        <taxon>Gammaproteobacteria</taxon>
        <taxon>Oceanospirillales</taxon>
        <taxon>Oceanospirillaceae</taxon>
        <taxon>Marinobacterium</taxon>
    </lineage>
</organism>
<gene>
    <name evidence="14" type="primary">uppP</name>
    <name evidence="15" type="ORF">GCM10009104_34160</name>
</gene>
<accession>A0ABN1IAF7</accession>
<keyword evidence="14" id="KW-0961">Cell wall biogenesis/degradation</keyword>
<evidence type="ECO:0000256" key="2">
    <source>
        <dbReference type="ARBA" id="ARBA00010621"/>
    </source>
</evidence>
<dbReference type="PANTHER" id="PTHR30622:SF4">
    <property type="entry name" value="UNDECAPRENYL-DIPHOSPHATASE"/>
    <property type="match status" value="1"/>
</dbReference>
<feature type="transmembrane region" description="Helical" evidence="14">
    <location>
        <begin position="219"/>
        <end position="240"/>
    </location>
</feature>
<feature type="transmembrane region" description="Helical" evidence="14">
    <location>
        <begin position="252"/>
        <end position="269"/>
    </location>
</feature>
<evidence type="ECO:0000256" key="3">
    <source>
        <dbReference type="ARBA" id="ARBA00012374"/>
    </source>
</evidence>
<dbReference type="InterPro" id="IPR003824">
    <property type="entry name" value="UppP"/>
</dbReference>
<feature type="transmembrane region" description="Helical" evidence="14">
    <location>
        <begin position="189"/>
        <end position="207"/>
    </location>
</feature>
<comment type="catalytic activity">
    <reaction evidence="13 14">
        <text>di-trans,octa-cis-undecaprenyl diphosphate + H2O = di-trans,octa-cis-undecaprenyl phosphate + phosphate + H(+)</text>
        <dbReference type="Rhea" id="RHEA:28094"/>
        <dbReference type="ChEBI" id="CHEBI:15377"/>
        <dbReference type="ChEBI" id="CHEBI:15378"/>
        <dbReference type="ChEBI" id="CHEBI:43474"/>
        <dbReference type="ChEBI" id="CHEBI:58405"/>
        <dbReference type="ChEBI" id="CHEBI:60392"/>
        <dbReference type="EC" id="3.6.1.27"/>
    </reaction>
</comment>
<feature type="transmembrane region" description="Helical" evidence="14">
    <location>
        <begin position="87"/>
        <end position="109"/>
    </location>
</feature>
<evidence type="ECO:0000256" key="12">
    <source>
        <dbReference type="ARBA" id="ARBA00032932"/>
    </source>
</evidence>
<evidence type="ECO:0000256" key="14">
    <source>
        <dbReference type="HAMAP-Rule" id="MF_01006"/>
    </source>
</evidence>
<evidence type="ECO:0000256" key="10">
    <source>
        <dbReference type="ARBA" id="ARBA00023251"/>
    </source>
</evidence>
<dbReference type="Pfam" id="PF02673">
    <property type="entry name" value="BacA"/>
    <property type="match status" value="1"/>
</dbReference>
<keyword evidence="16" id="KW-1185">Reference proteome</keyword>
<dbReference type="HAMAP" id="MF_01006">
    <property type="entry name" value="Undec_diphosphatase"/>
    <property type="match status" value="1"/>
</dbReference>
<evidence type="ECO:0000256" key="8">
    <source>
        <dbReference type="ARBA" id="ARBA00022989"/>
    </source>
</evidence>
<comment type="subcellular location">
    <subcellularLocation>
        <location evidence="1 14">Cell membrane</location>
        <topology evidence="1 14">Multi-pass membrane protein</topology>
    </subcellularLocation>
</comment>
<dbReference type="Proteomes" id="UP001499915">
    <property type="component" value="Unassembled WGS sequence"/>
</dbReference>
<dbReference type="EMBL" id="BAAAET010000007">
    <property type="protein sequence ID" value="GAA0702030.1"/>
    <property type="molecule type" value="Genomic_DNA"/>
</dbReference>
<feature type="transmembrane region" description="Helical" evidence="14">
    <location>
        <begin position="116"/>
        <end position="133"/>
    </location>
</feature>
<comment type="caution">
    <text evidence="15">The sequence shown here is derived from an EMBL/GenBank/DDBJ whole genome shotgun (WGS) entry which is preliminary data.</text>
</comment>
<comment type="similarity">
    <text evidence="2 14">Belongs to the UppP family.</text>
</comment>
<evidence type="ECO:0000256" key="11">
    <source>
        <dbReference type="ARBA" id="ARBA00032707"/>
    </source>
</evidence>
<keyword evidence="7 14" id="KW-0378">Hydrolase</keyword>
<evidence type="ECO:0000256" key="9">
    <source>
        <dbReference type="ARBA" id="ARBA00023136"/>
    </source>
</evidence>
<keyword evidence="6 14" id="KW-0812">Transmembrane</keyword>
<evidence type="ECO:0000256" key="6">
    <source>
        <dbReference type="ARBA" id="ARBA00022692"/>
    </source>
</evidence>
<dbReference type="NCBIfam" id="NF001393">
    <property type="entry name" value="PRK00281.2-4"/>
    <property type="match status" value="1"/>
</dbReference>
<evidence type="ECO:0000256" key="13">
    <source>
        <dbReference type="ARBA" id="ARBA00047594"/>
    </source>
</evidence>
<keyword evidence="8 14" id="KW-1133">Transmembrane helix</keyword>
<dbReference type="RefSeq" id="WP_343808876.1">
    <property type="nucleotide sequence ID" value="NZ_BAAAET010000007.1"/>
</dbReference>
<evidence type="ECO:0000256" key="4">
    <source>
        <dbReference type="ARBA" id="ARBA00021581"/>
    </source>
</evidence>
<reference evidence="15 16" key="1">
    <citation type="journal article" date="2019" name="Int. J. Syst. Evol. Microbiol.">
        <title>The Global Catalogue of Microorganisms (GCM) 10K type strain sequencing project: providing services to taxonomists for standard genome sequencing and annotation.</title>
        <authorList>
            <consortium name="The Broad Institute Genomics Platform"/>
            <consortium name="The Broad Institute Genome Sequencing Center for Infectious Disease"/>
            <person name="Wu L."/>
            <person name="Ma J."/>
        </authorList>
    </citation>
    <scope>NUCLEOTIDE SEQUENCE [LARGE SCALE GENOMIC DNA]</scope>
    <source>
        <strain evidence="15 16">JCM 15134</strain>
    </source>
</reference>
<evidence type="ECO:0000313" key="15">
    <source>
        <dbReference type="EMBL" id="GAA0702030.1"/>
    </source>
</evidence>
<keyword evidence="14" id="KW-0573">Peptidoglycan synthesis</keyword>
<sequence length="274" mass="29527">MNFSEWIHTAALAVIQGLTEFLPISSSAHLILPSQLLGWPDQGLAFDVGVHVGTLMAVIFYFRHELVTMTRAWGRSLSGNTDAEGRLAWLVILATLPALLAGFMLGGLVDHYGRSILVIAGTTLIFGVLLAWADARRTEQRQTEALGVRDACLIGLAQAVALIPGTSRSGITITAALMLGFDRQTAARFSFLLSIPVILGAGSLKGVELYQEGNGTHWLQVGVGTVIAGFSALACIHLFLKWLDRVGMKPFVIYRLLLGMLLLAVYFVNPGNLL</sequence>
<comment type="function">
    <text evidence="14">Catalyzes the dephosphorylation of undecaprenyl diphosphate (UPP). Confers resistance to bacitracin.</text>
</comment>
<keyword evidence="14" id="KW-0133">Cell shape</keyword>
<evidence type="ECO:0000256" key="7">
    <source>
        <dbReference type="ARBA" id="ARBA00022801"/>
    </source>
</evidence>
<keyword evidence="9 14" id="KW-0472">Membrane</keyword>
<feature type="transmembrane region" description="Helical" evidence="14">
    <location>
        <begin position="44"/>
        <end position="62"/>
    </location>
</feature>
<evidence type="ECO:0000313" key="16">
    <source>
        <dbReference type="Proteomes" id="UP001499915"/>
    </source>
</evidence>
<dbReference type="NCBIfam" id="TIGR00753">
    <property type="entry name" value="undec_PP_bacA"/>
    <property type="match status" value="1"/>
</dbReference>